<evidence type="ECO:0000256" key="3">
    <source>
        <dbReference type="ARBA" id="ARBA00022842"/>
    </source>
</evidence>
<dbReference type="InterPro" id="IPR029017">
    <property type="entry name" value="Enolase-like_N"/>
</dbReference>
<keyword evidence="3" id="KW-0460">Magnesium</keyword>
<dbReference type="EMBL" id="BARW01019836">
    <property type="protein sequence ID" value="GAI99951.1"/>
    <property type="molecule type" value="Genomic_DNA"/>
</dbReference>
<dbReference type="SUPFAM" id="SSF51604">
    <property type="entry name" value="Enolase C-terminal domain-like"/>
    <property type="match status" value="1"/>
</dbReference>
<dbReference type="GO" id="GO:0000287">
    <property type="term" value="F:magnesium ion binding"/>
    <property type="evidence" value="ECO:0007669"/>
    <property type="project" value="TreeGrafter"/>
</dbReference>
<dbReference type="InterPro" id="IPR046945">
    <property type="entry name" value="RHMD-like"/>
</dbReference>
<feature type="domain" description="Mandelate racemase/muconate lactonizing enzyme C-terminal" evidence="4">
    <location>
        <begin position="67"/>
        <end position="163"/>
    </location>
</feature>
<dbReference type="SMART" id="SM00922">
    <property type="entry name" value="MR_MLE"/>
    <property type="match status" value="1"/>
</dbReference>
<dbReference type="GO" id="GO:0016052">
    <property type="term" value="P:carbohydrate catabolic process"/>
    <property type="evidence" value="ECO:0007669"/>
    <property type="project" value="TreeGrafter"/>
</dbReference>
<dbReference type="Pfam" id="PF02746">
    <property type="entry name" value="MR_MLE_N"/>
    <property type="match status" value="1"/>
</dbReference>
<feature type="non-terminal residue" evidence="5">
    <location>
        <position position="273"/>
    </location>
</feature>
<sequence length="273" mass="30539">WNKMYRSWRKPVAKGDLFRAISAIDIAIWDIIGKAVDKPVWKILGGFRDKIRAYASGGYYVEGKGTKELVEEMCSFTSMGYTAVKMKIGRVSLKEDIERVKAVREAIGDDIDLMLDANNGFTSAEARRFIKSMEQFNPFWFEEPVQPDDIRGHQELRAATWVPIASGENEFTRWGCRELIESRAVDIIQSDVGIAGGFTESRKIAGMADAHHIYFAPHGMPHISVHLLASVPNALIAETLPELNTHINEVAGSRFEVKDGYINAPQRPGLGLE</sequence>
<dbReference type="AlphaFoldDB" id="X1U8N7"/>
<dbReference type="SUPFAM" id="SSF54826">
    <property type="entry name" value="Enolase N-terminal domain-like"/>
    <property type="match status" value="1"/>
</dbReference>
<dbReference type="PANTHER" id="PTHR13794">
    <property type="entry name" value="ENOLASE SUPERFAMILY, MANDELATE RACEMASE"/>
    <property type="match status" value="1"/>
</dbReference>
<dbReference type="SFLD" id="SFLDG00179">
    <property type="entry name" value="mandelate_racemase"/>
    <property type="match status" value="1"/>
</dbReference>
<dbReference type="InterPro" id="IPR013341">
    <property type="entry name" value="Mandelate_racemase_N_dom"/>
</dbReference>
<dbReference type="InterPro" id="IPR013342">
    <property type="entry name" value="Mandelate_racemase_C"/>
</dbReference>
<dbReference type="InterPro" id="IPR029065">
    <property type="entry name" value="Enolase_C-like"/>
</dbReference>
<dbReference type="Gene3D" id="3.30.390.10">
    <property type="entry name" value="Enolase-like, N-terminal domain"/>
    <property type="match status" value="1"/>
</dbReference>
<dbReference type="PANTHER" id="PTHR13794:SF58">
    <property type="entry name" value="MITOCHONDRIAL ENOLASE SUPERFAMILY MEMBER 1"/>
    <property type="match status" value="1"/>
</dbReference>
<dbReference type="CDD" id="cd03316">
    <property type="entry name" value="MR_like"/>
    <property type="match status" value="1"/>
</dbReference>
<dbReference type="GO" id="GO:0016836">
    <property type="term" value="F:hydro-lyase activity"/>
    <property type="evidence" value="ECO:0007669"/>
    <property type="project" value="TreeGrafter"/>
</dbReference>
<dbReference type="Gene3D" id="3.20.20.120">
    <property type="entry name" value="Enolase-like C-terminal domain"/>
    <property type="match status" value="1"/>
</dbReference>
<organism evidence="5">
    <name type="scientific">marine sediment metagenome</name>
    <dbReference type="NCBI Taxonomy" id="412755"/>
    <lineage>
        <taxon>unclassified sequences</taxon>
        <taxon>metagenomes</taxon>
        <taxon>ecological metagenomes</taxon>
    </lineage>
</organism>
<comment type="cofactor">
    <cofactor evidence="1">
        <name>Mg(2+)</name>
        <dbReference type="ChEBI" id="CHEBI:18420"/>
    </cofactor>
</comment>
<comment type="caution">
    <text evidence="5">The sequence shown here is derived from an EMBL/GenBank/DDBJ whole genome shotgun (WGS) entry which is preliminary data.</text>
</comment>
<evidence type="ECO:0000256" key="2">
    <source>
        <dbReference type="ARBA" id="ARBA00022723"/>
    </source>
</evidence>
<evidence type="ECO:0000259" key="4">
    <source>
        <dbReference type="SMART" id="SM00922"/>
    </source>
</evidence>
<evidence type="ECO:0000256" key="1">
    <source>
        <dbReference type="ARBA" id="ARBA00001946"/>
    </source>
</evidence>
<dbReference type="Pfam" id="PF13378">
    <property type="entry name" value="MR_MLE_C"/>
    <property type="match status" value="1"/>
</dbReference>
<accession>X1U8N7</accession>
<evidence type="ECO:0000313" key="5">
    <source>
        <dbReference type="EMBL" id="GAI99951.1"/>
    </source>
</evidence>
<gene>
    <name evidence="5" type="ORF">S12H4_33635</name>
</gene>
<dbReference type="InterPro" id="IPR036849">
    <property type="entry name" value="Enolase-like_C_sf"/>
</dbReference>
<keyword evidence="2" id="KW-0479">Metal-binding</keyword>
<protein>
    <recommendedName>
        <fullName evidence="4">Mandelate racemase/muconate lactonizing enzyme C-terminal domain-containing protein</fullName>
    </recommendedName>
</protein>
<reference evidence="5" key="1">
    <citation type="journal article" date="2014" name="Front. Microbiol.">
        <title>High frequency of phylogenetically diverse reductive dehalogenase-homologous genes in deep subseafloor sedimentary metagenomes.</title>
        <authorList>
            <person name="Kawai M."/>
            <person name="Futagami T."/>
            <person name="Toyoda A."/>
            <person name="Takaki Y."/>
            <person name="Nishi S."/>
            <person name="Hori S."/>
            <person name="Arai W."/>
            <person name="Tsubouchi T."/>
            <person name="Morono Y."/>
            <person name="Uchiyama I."/>
            <person name="Ito T."/>
            <person name="Fujiyama A."/>
            <person name="Inagaki F."/>
            <person name="Takami H."/>
        </authorList>
    </citation>
    <scope>NUCLEOTIDE SEQUENCE</scope>
    <source>
        <strain evidence="5">Expedition CK06-06</strain>
    </source>
</reference>
<dbReference type="SFLD" id="SFLDS00001">
    <property type="entry name" value="Enolase"/>
    <property type="match status" value="1"/>
</dbReference>
<feature type="non-terminal residue" evidence="5">
    <location>
        <position position="1"/>
    </location>
</feature>
<proteinExistence type="predicted"/>
<name>X1U8N7_9ZZZZ</name>